<gene>
    <name evidence="1" type="ORF">PEPS_40780</name>
</gene>
<dbReference type="PROSITE" id="PS51257">
    <property type="entry name" value="PROKAR_LIPOPROTEIN"/>
    <property type="match status" value="1"/>
</dbReference>
<dbReference type="RefSeq" id="WP_338398944.1">
    <property type="nucleotide sequence ID" value="NZ_AP025295.1"/>
</dbReference>
<name>A0ABN6LIR9_9BACT</name>
<evidence type="ECO:0000313" key="2">
    <source>
        <dbReference type="Proteomes" id="UP001354989"/>
    </source>
</evidence>
<keyword evidence="2" id="KW-1185">Reference proteome</keyword>
<accession>A0ABN6LIR9</accession>
<reference evidence="1 2" key="1">
    <citation type="submission" date="2021-12" db="EMBL/GenBank/DDBJ databases">
        <title>Genome sequencing of bacteria with rrn-lacking chromosome and rrn-plasmid.</title>
        <authorList>
            <person name="Anda M."/>
            <person name="Iwasaki W."/>
        </authorList>
    </citation>
    <scope>NUCLEOTIDE SEQUENCE [LARGE SCALE GENOMIC DNA]</scope>
    <source>
        <strain evidence="1 2">NBRC 101262</strain>
        <plasmid evidence="1 2">pPP3</plasmid>
    </source>
</reference>
<dbReference type="EMBL" id="AP025295">
    <property type="protein sequence ID" value="BDD01798.1"/>
    <property type="molecule type" value="Genomic_DNA"/>
</dbReference>
<dbReference type="Proteomes" id="UP001354989">
    <property type="component" value="Plasmid pPP3"/>
</dbReference>
<sequence length="485" mass="52722">MRNYLGLLLVSFLSFSCEEGWTDFQNYDIDVEGSKTYAVPIGNTSFKFEDVWAYSDADSSSNFELVSTTEGYELHNTVEIDLSELFSFDPVTQQENFAVSPIANTEEEYVLQLQSTDGIIAEMDQVSLSGGQVDFSFSHSQMNDLSATLTIYAAVPEVINLSAQDLSDGISISLAGFQFNGVPNETGFPVKVKLEINTENLATNTLPENMQVDASLSALAINSFTGKVKDFSQNIASVIPSPMVPDFDHSNFVWGDGTVSLSLNNPTALPISATCAISNGAAQLSPSPAFTHIAQSESLYSLQSTNSNLLEVMNASTEDINIMLAVDAQGNSGGTFTWSATNPISLTATFVIPMLVKFQEVNFEYVTAIDTDIFQGEGLSTGLLTISGFSDLPMGVKLEVDFLNGSEAFAAAPADFWIVEAVADSIDTYIYLDETAMDEFLAADKVRFNFTFDTEYISPDFARFTSDQHMEFDLGLMTEVTPPSN</sequence>
<keyword evidence="1" id="KW-0614">Plasmid</keyword>
<organism evidence="1 2">
    <name type="scientific">Persicobacter psychrovividus</name>
    <dbReference type="NCBI Taxonomy" id="387638"/>
    <lineage>
        <taxon>Bacteria</taxon>
        <taxon>Pseudomonadati</taxon>
        <taxon>Bacteroidota</taxon>
        <taxon>Cytophagia</taxon>
        <taxon>Cytophagales</taxon>
        <taxon>Persicobacteraceae</taxon>
        <taxon>Persicobacter</taxon>
    </lineage>
</organism>
<protein>
    <submittedName>
        <fullName evidence="1">Uncharacterized protein</fullName>
    </submittedName>
</protein>
<evidence type="ECO:0000313" key="1">
    <source>
        <dbReference type="EMBL" id="BDD01798.1"/>
    </source>
</evidence>
<proteinExistence type="predicted"/>
<geneLocation type="plasmid" evidence="1 2">
    <name>pPP3</name>
</geneLocation>